<keyword evidence="2" id="KW-1185">Reference proteome</keyword>
<reference evidence="1" key="1">
    <citation type="journal article" date="2021" name="bioRxiv">
        <title>Whole Genome Assembly and Annotation of Northern Wild Rice, Zizania palustris L., Supports a Whole Genome Duplication in the Zizania Genus.</title>
        <authorList>
            <person name="Haas M."/>
            <person name="Kono T."/>
            <person name="Macchietto M."/>
            <person name="Millas R."/>
            <person name="McGilp L."/>
            <person name="Shao M."/>
            <person name="Duquette J."/>
            <person name="Hirsch C.N."/>
            <person name="Kimball J."/>
        </authorList>
    </citation>
    <scope>NUCLEOTIDE SEQUENCE</scope>
    <source>
        <tissue evidence="1">Fresh leaf tissue</tissue>
    </source>
</reference>
<evidence type="ECO:0000313" key="1">
    <source>
        <dbReference type="EMBL" id="KAG8082325.1"/>
    </source>
</evidence>
<dbReference type="EMBL" id="JAAALK010000086">
    <property type="protein sequence ID" value="KAG8082325.1"/>
    <property type="molecule type" value="Genomic_DNA"/>
</dbReference>
<name>A0A8J5SWV7_ZIZPA</name>
<organism evidence="1 2">
    <name type="scientific">Zizania palustris</name>
    <name type="common">Northern wild rice</name>
    <dbReference type="NCBI Taxonomy" id="103762"/>
    <lineage>
        <taxon>Eukaryota</taxon>
        <taxon>Viridiplantae</taxon>
        <taxon>Streptophyta</taxon>
        <taxon>Embryophyta</taxon>
        <taxon>Tracheophyta</taxon>
        <taxon>Spermatophyta</taxon>
        <taxon>Magnoliopsida</taxon>
        <taxon>Liliopsida</taxon>
        <taxon>Poales</taxon>
        <taxon>Poaceae</taxon>
        <taxon>BOP clade</taxon>
        <taxon>Oryzoideae</taxon>
        <taxon>Oryzeae</taxon>
        <taxon>Zizaniinae</taxon>
        <taxon>Zizania</taxon>
    </lineage>
</organism>
<evidence type="ECO:0000313" key="2">
    <source>
        <dbReference type="Proteomes" id="UP000729402"/>
    </source>
</evidence>
<dbReference type="AlphaFoldDB" id="A0A8J5SWV7"/>
<gene>
    <name evidence="1" type="ORF">GUJ93_ZPchr0014g47532</name>
</gene>
<sequence>MPLCPLNIAFLSPHYHHQLLVPVLTGVACPYPHSPDHTPPFLDLVHAGPRVAYLISDRICHRLLSTCLIYSGIAGYA</sequence>
<protein>
    <submittedName>
        <fullName evidence="1">Uncharacterized protein</fullName>
    </submittedName>
</protein>
<accession>A0A8J5SWV7</accession>
<reference evidence="1" key="2">
    <citation type="submission" date="2021-02" db="EMBL/GenBank/DDBJ databases">
        <authorList>
            <person name="Kimball J.A."/>
            <person name="Haas M.W."/>
            <person name="Macchietto M."/>
            <person name="Kono T."/>
            <person name="Duquette J."/>
            <person name="Shao M."/>
        </authorList>
    </citation>
    <scope>NUCLEOTIDE SEQUENCE</scope>
    <source>
        <tissue evidence="1">Fresh leaf tissue</tissue>
    </source>
</reference>
<comment type="caution">
    <text evidence="1">The sequence shown here is derived from an EMBL/GenBank/DDBJ whole genome shotgun (WGS) entry which is preliminary data.</text>
</comment>
<proteinExistence type="predicted"/>
<dbReference type="Proteomes" id="UP000729402">
    <property type="component" value="Unassembled WGS sequence"/>
</dbReference>